<dbReference type="Proteomes" id="UP000434582">
    <property type="component" value="Unassembled WGS sequence"/>
</dbReference>
<reference evidence="2 3" key="1">
    <citation type="submission" date="2019-10" db="EMBL/GenBank/DDBJ databases">
        <title>Draft whole-genome sequence of the purple nonsulfur photosynthetic bacterium Roseospira navarrensis DSM 15114.</title>
        <authorList>
            <person name="Kyndt J.A."/>
            <person name="Meyer T.E."/>
        </authorList>
    </citation>
    <scope>NUCLEOTIDE SEQUENCE [LARGE SCALE GENOMIC DNA]</scope>
    <source>
        <strain evidence="2 3">DSM 15114</strain>
    </source>
</reference>
<dbReference type="SUPFAM" id="SSF75304">
    <property type="entry name" value="Amidase signature (AS) enzymes"/>
    <property type="match status" value="1"/>
</dbReference>
<dbReference type="RefSeq" id="WP_153339897.1">
    <property type="nucleotide sequence ID" value="NZ_WIVE01000001.1"/>
</dbReference>
<sequence>MTLDAPTLRQMAQRLQSGKTSSRALVEACLERIADPAGEGQRVYVKLHAAAARAAADALDQLRAAGAHPHPLAGVPVSIKDLFDEVGQTTRAGSKVLADAPPAAMDAPAVTRLRAAGLIVLGRANMTEFAFSGVGLNPHFGTPLNPWDRATGRIPGGSSSGAAVSVTDGMAHGAVGTDTGGSCRIPAALCGLVGFKPTASRVPRDGVFPLSFSLDSVGPLGRSVDCCATLDAILSGHPMAPPLPEIGAAGLDLVVPTDLGLDDLDETVADTFARALSRLSQAGVRITDQAVPAIAEVPALNAKGGLAAAESWAIHRARLADRAAADRYDPRVRVRIERGAEMDAADLVDVQRGRLDLTSRFHAALARHDAFVWPTVPTVAPPVSALRAEADYARINMAMLRNPSVANIMNACAISVPCHRPGEPPVGLMLIGPHGGDRRLLTVAKAVEAVVRETP</sequence>
<dbReference type="AlphaFoldDB" id="A0A7X1ZAD3"/>
<organism evidence="2 3">
    <name type="scientific">Roseospira navarrensis</name>
    <dbReference type="NCBI Taxonomy" id="140058"/>
    <lineage>
        <taxon>Bacteria</taxon>
        <taxon>Pseudomonadati</taxon>
        <taxon>Pseudomonadota</taxon>
        <taxon>Alphaproteobacteria</taxon>
        <taxon>Rhodospirillales</taxon>
        <taxon>Rhodospirillaceae</taxon>
        <taxon>Roseospira</taxon>
    </lineage>
</organism>
<dbReference type="Pfam" id="PF01425">
    <property type="entry name" value="Amidase"/>
    <property type="match status" value="1"/>
</dbReference>
<dbReference type="EC" id="3.5.1.4" evidence="2"/>
<dbReference type="EMBL" id="WIVE01000001">
    <property type="protein sequence ID" value="MQX34919.1"/>
    <property type="molecule type" value="Genomic_DNA"/>
</dbReference>
<keyword evidence="2" id="KW-0378">Hydrolase</keyword>
<dbReference type="PANTHER" id="PTHR11895:SF176">
    <property type="entry name" value="AMIDASE AMID-RELATED"/>
    <property type="match status" value="1"/>
</dbReference>
<evidence type="ECO:0000313" key="3">
    <source>
        <dbReference type="Proteomes" id="UP000434582"/>
    </source>
</evidence>
<dbReference type="OrthoDB" id="9811471at2"/>
<evidence type="ECO:0000259" key="1">
    <source>
        <dbReference type="Pfam" id="PF01425"/>
    </source>
</evidence>
<protein>
    <submittedName>
        <fullName evidence="2">Amidase</fullName>
        <ecNumber evidence="2">3.5.1.4</ecNumber>
    </submittedName>
</protein>
<dbReference type="Gene3D" id="3.90.1300.10">
    <property type="entry name" value="Amidase signature (AS) domain"/>
    <property type="match status" value="1"/>
</dbReference>
<dbReference type="PANTHER" id="PTHR11895">
    <property type="entry name" value="TRANSAMIDASE"/>
    <property type="match status" value="1"/>
</dbReference>
<comment type="caution">
    <text evidence="2">The sequence shown here is derived from an EMBL/GenBank/DDBJ whole genome shotgun (WGS) entry which is preliminary data.</text>
</comment>
<feature type="domain" description="Amidase" evidence="1">
    <location>
        <begin position="25"/>
        <end position="441"/>
    </location>
</feature>
<proteinExistence type="predicted"/>
<dbReference type="NCBIfam" id="NF005460">
    <property type="entry name" value="PRK07056.1"/>
    <property type="match status" value="1"/>
</dbReference>
<dbReference type="InterPro" id="IPR023631">
    <property type="entry name" value="Amidase_dom"/>
</dbReference>
<dbReference type="InterPro" id="IPR000120">
    <property type="entry name" value="Amidase"/>
</dbReference>
<evidence type="ECO:0000313" key="2">
    <source>
        <dbReference type="EMBL" id="MQX34919.1"/>
    </source>
</evidence>
<keyword evidence="3" id="KW-1185">Reference proteome</keyword>
<gene>
    <name evidence="2" type="ORF">GHC57_00150</name>
</gene>
<accession>A0A7X1ZAD3</accession>
<dbReference type="InterPro" id="IPR036928">
    <property type="entry name" value="AS_sf"/>
</dbReference>
<name>A0A7X1ZAD3_9PROT</name>
<dbReference type="GO" id="GO:0004040">
    <property type="term" value="F:amidase activity"/>
    <property type="evidence" value="ECO:0007669"/>
    <property type="project" value="UniProtKB-EC"/>
</dbReference>